<feature type="chain" id="PRO_5039642187" description="Lipoprotein" evidence="2">
    <location>
        <begin position="25"/>
        <end position="249"/>
    </location>
</feature>
<dbReference type="AlphaFoldDB" id="A0A8H9FST1"/>
<reference evidence="3" key="1">
    <citation type="journal article" date="2014" name="Int. J. Syst. Evol. Microbiol.">
        <title>Complete genome sequence of Corynebacterium casei LMG S-19264T (=DSM 44701T), isolated from a smear-ripened cheese.</title>
        <authorList>
            <consortium name="US DOE Joint Genome Institute (JGI-PGF)"/>
            <person name="Walter F."/>
            <person name="Albersmeier A."/>
            <person name="Kalinowski J."/>
            <person name="Ruckert C."/>
        </authorList>
    </citation>
    <scope>NUCLEOTIDE SEQUENCE</scope>
    <source>
        <strain evidence="3">CGMCC 1.10749</strain>
    </source>
</reference>
<gene>
    <name evidence="3" type="ORF">GCM10011314_13190</name>
</gene>
<evidence type="ECO:0000313" key="4">
    <source>
        <dbReference type="Proteomes" id="UP000628079"/>
    </source>
</evidence>
<evidence type="ECO:0000313" key="3">
    <source>
        <dbReference type="EMBL" id="GGB75048.1"/>
    </source>
</evidence>
<evidence type="ECO:0000256" key="2">
    <source>
        <dbReference type="SAM" id="SignalP"/>
    </source>
</evidence>
<dbReference type="PROSITE" id="PS51257">
    <property type="entry name" value="PROKAR_LIPOPROTEIN"/>
    <property type="match status" value="1"/>
</dbReference>
<proteinExistence type="predicted"/>
<comment type="caution">
    <text evidence="3">The sequence shown here is derived from an EMBL/GenBank/DDBJ whole genome shotgun (WGS) entry which is preliminary data.</text>
</comment>
<dbReference type="EMBL" id="BMEA01000001">
    <property type="protein sequence ID" value="GGB75048.1"/>
    <property type="molecule type" value="Genomic_DNA"/>
</dbReference>
<feature type="region of interest" description="Disordered" evidence="1">
    <location>
        <begin position="31"/>
        <end position="53"/>
    </location>
</feature>
<sequence length="249" mass="25771">MRPTTTPLTAVAALLALAALTACSDGPVDAATAADTTPSPRRSSSPSVTAAPDYTLVQETHLDGPGRWALPAVGAAKAPLAVFTVPAGYQARSDYIWTHDEAGLEDFPGQVLYRSPTRVFSDPCDTAAPTQALGPSVQDLVHALTAQQRTTTTRPVAVTLGGHKGLYVELTSDAGVDFARCGSGDGMSLWDSGGGDTARVLEVAATDRYWILDVEGSRVVVTATTPSAATGASVKRVTDVAMSVTFVRP</sequence>
<organism evidence="3 4">
    <name type="scientific">Knoellia flava</name>
    <dbReference type="NCBI Taxonomy" id="913969"/>
    <lineage>
        <taxon>Bacteria</taxon>
        <taxon>Bacillati</taxon>
        <taxon>Actinomycetota</taxon>
        <taxon>Actinomycetes</taxon>
        <taxon>Micrococcales</taxon>
        <taxon>Intrasporangiaceae</taxon>
        <taxon>Knoellia</taxon>
    </lineage>
</organism>
<keyword evidence="2" id="KW-0732">Signal</keyword>
<protein>
    <recommendedName>
        <fullName evidence="5">Lipoprotein</fullName>
    </recommendedName>
</protein>
<evidence type="ECO:0000256" key="1">
    <source>
        <dbReference type="SAM" id="MobiDB-lite"/>
    </source>
</evidence>
<name>A0A8H9FST1_9MICO</name>
<feature type="compositionally biased region" description="Low complexity" evidence="1">
    <location>
        <begin position="31"/>
        <end position="47"/>
    </location>
</feature>
<reference evidence="3" key="2">
    <citation type="submission" date="2020-09" db="EMBL/GenBank/DDBJ databases">
        <authorList>
            <person name="Sun Q."/>
            <person name="Zhou Y."/>
        </authorList>
    </citation>
    <scope>NUCLEOTIDE SEQUENCE</scope>
    <source>
        <strain evidence="3">CGMCC 1.10749</strain>
    </source>
</reference>
<dbReference type="RefSeq" id="WP_035949223.1">
    <property type="nucleotide sequence ID" value="NZ_BMEA01000001.1"/>
</dbReference>
<dbReference type="Proteomes" id="UP000628079">
    <property type="component" value="Unassembled WGS sequence"/>
</dbReference>
<accession>A0A8H9FST1</accession>
<feature type="signal peptide" evidence="2">
    <location>
        <begin position="1"/>
        <end position="24"/>
    </location>
</feature>
<evidence type="ECO:0008006" key="5">
    <source>
        <dbReference type="Google" id="ProtNLM"/>
    </source>
</evidence>